<organism evidence="2 3">
    <name type="scientific">Papaver atlanticum</name>
    <dbReference type="NCBI Taxonomy" id="357466"/>
    <lineage>
        <taxon>Eukaryota</taxon>
        <taxon>Viridiplantae</taxon>
        <taxon>Streptophyta</taxon>
        <taxon>Embryophyta</taxon>
        <taxon>Tracheophyta</taxon>
        <taxon>Spermatophyta</taxon>
        <taxon>Magnoliopsida</taxon>
        <taxon>Ranunculales</taxon>
        <taxon>Papaveraceae</taxon>
        <taxon>Papaveroideae</taxon>
        <taxon>Papaver</taxon>
    </lineage>
</organism>
<feature type="region of interest" description="Disordered" evidence="1">
    <location>
        <begin position="1"/>
        <end position="33"/>
    </location>
</feature>
<sequence length="90" mass="9822">MKRHGFGGGPASYGSSLFHRGPGSTGQWDAPGKGSWKISRIFLLIEFLNHAFIRLIRCCSALKPVLVVKFFDGGGDVEDQNSDDNPMVLI</sequence>
<evidence type="ECO:0000256" key="1">
    <source>
        <dbReference type="SAM" id="MobiDB-lite"/>
    </source>
</evidence>
<dbReference type="Proteomes" id="UP001202328">
    <property type="component" value="Unassembled WGS sequence"/>
</dbReference>
<dbReference type="SUPFAM" id="SSF50447">
    <property type="entry name" value="Translation proteins"/>
    <property type="match status" value="1"/>
</dbReference>
<proteinExistence type="predicted"/>
<keyword evidence="3" id="KW-1185">Reference proteome</keyword>
<dbReference type="AlphaFoldDB" id="A0AAD4TIP8"/>
<comment type="caution">
    <text evidence="2">The sequence shown here is derived from an EMBL/GenBank/DDBJ whole genome shotgun (WGS) entry which is preliminary data.</text>
</comment>
<accession>A0AAD4TIP8</accession>
<dbReference type="EMBL" id="JAJJMB010000025">
    <property type="protein sequence ID" value="KAI3963640.1"/>
    <property type="molecule type" value="Genomic_DNA"/>
</dbReference>
<name>A0AAD4TIP8_9MAGN</name>
<evidence type="ECO:0000313" key="3">
    <source>
        <dbReference type="Proteomes" id="UP001202328"/>
    </source>
</evidence>
<reference evidence="2" key="1">
    <citation type="submission" date="2022-04" db="EMBL/GenBank/DDBJ databases">
        <title>A functionally conserved STORR gene fusion in Papaver species that diverged 16.8 million years ago.</title>
        <authorList>
            <person name="Catania T."/>
        </authorList>
    </citation>
    <scope>NUCLEOTIDE SEQUENCE</scope>
    <source>
        <strain evidence="2">S-188037</strain>
    </source>
</reference>
<evidence type="ECO:0000313" key="2">
    <source>
        <dbReference type="EMBL" id="KAI3963640.1"/>
    </source>
</evidence>
<dbReference type="InterPro" id="IPR009000">
    <property type="entry name" value="Transl_B-barrel_sf"/>
</dbReference>
<protein>
    <submittedName>
        <fullName evidence="2">Uncharacterized protein</fullName>
    </submittedName>
</protein>
<gene>
    <name evidence="2" type="ORF">MKW98_021880</name>
</gene>
<feature type="compositionally biased region" description="Gly residues" evidence="1">
    <location>
        <begin position="1"/>
        <end position="11"/>
    </location>
</feature>